<accession>A0ABN6Y501</accession>
<evidence type="ECO:0000313" key="1">
    <source>
        <dbReference type="EMBL" id="BDZ51061.1"/>
    </source>
</evidence>
<sequence length="304" mass="31335">MEAPTAAGYVRITPGGTDATVAAQVFTARQTISNLVMAKVAKKAVQAKVSAGSATLYLDVSGYFLSGASGSGIGNDVSWPQCGSALPTNQAFGVVGVNDGLANNTNPCLATQLAWAKGSAGGTGQPTTALYVLGANPGTASSLWPKSNVYPAGTTVKNPYGTCTATTPTSNACAYMYGYSRAYDDVTSRGVPTTTTYRWWLDVETGSTWSKTKASNIADLEGMTASFTRAGASVGLYSQTSDWSTIAGTVPTTSSLNTLPNWIPIGTSTLAAAQAACSGKPLQHGKITMTQYVSGRFDYDNSCI</sequence>
<reference evidence="2" key="1">
    <citation type="journal article" date="2019" name="Int. J. Syst. Evol. Microbiol.">
        <title>The Global Catalogue of Microorganisms (GCM) 10K type strain sequencing project: providing services to taxonomists for standard genome sequencing and annotation.</title>
        <authorList>
            <consortium name="The Broad Institute Genomics Platform"/>
            <consortium name="The Broad Institute Genome Sequencing Center for Infectious Disease"/>
            <person name="Wu L."/>
            <person name="Ma J."/>
        </authorList>
    </citation>
    <scope>NUCLEOTIDE SEQUENCE [LARGE SCALE GENOMIC DNA]</scope>
    <source>
        <strain evidence="2">NBRC 108728</strain>
    </source>
</reference>
<dbReference type="Proteomes" id="UP001321486">
    <property type="component" value="Chromosome"/>
</dbReference>
<evidence type="ECO:0000313" key="2">
    <source>
        <dbReference type="Proteomes" id="UP001321486"/>
    </source>
</evidence>
<protein>
    <submittedName>
        <fullName evidence="1">Uncharacterized protein</fullName>
    </submittedName>
</protein>
<gene>
    <name evidence="1" type="ORF">GCM10025867_33020</name>
</gene>
<name>A0ABN6Y501_9MICO</name>
<organism evidence="1 2">
    <name type="scientific">Frondihabitans sucicola</name>
    <dbReference type="NCBI Taxonomy" id="1268041"/>
    <lineage>
        <taxon>Bacteria</taxon>
        <taxon>Bacillati</taxon>
        <taxon>Actinomycetota</taxon>
        <taxon>Actinomycetes</taxon>
        <taxon>Micrococcales</taxon>
        <taxon>Microbacteriaceae</taxon>
        <taxon>Frondihabitans</taxon>
    </lineage>
</organism>
<keyword evidence="2" id="KW-1185">Reference proteome</keyword>
<dbReference type="EMBL" id="AP027732">
    <property type="protein sequence ID" value="BDZ51061.1"/>
    <property type="molecule type" value="Genomic_DNA"/>
</dbReference>
<dbReference type="SUPFAM" id="SSF51445">
    <property type="entry name" value="(Trans)glycosidases"/>
    <property type="match status" value="1"/>
</dbReference>
<dbReference type="InterPro" id="IPR017853">
    <property type="entry name" value="GH"/>
</dbReference>
<proteinExistence type="predicted"/>